<comment type="caution">
    <text evidence="2">The sequence shown here is derived from an EMBL/GenBank/DDBJ whole genome shotgun (WGS) entry which is preliminary data.</text>
</comment>
<feature type="transmembrane region" description="Helical" evidence="1">
    <location>
        <begin position="45"/>
        <end position="69"/>
    </location>
</feature>
<organism evidence="2 3">
    <name type="scientific">Azorhizobium oxalatiphilum</name>
    <dbReference type="NCBI Taxonomy" id="980631"/>
    <lineage>
        <taxon>Bacteria</taxon>
        <taxon>Pseudomonadati</taxon>
        <taxon>Pseudomonadota</taxon>
        <taxon>Alphaproteobacteria</taxon>
        <taxon>Hyphomicrobiales</taxon>
        <taxon>Xanthobacteraceae</taxon>
        <taxon>Azorhizobium</taxon>
    </lineage>
</organism>
<dbReference type="EMBL" id="BMCT01000009">
    <property type="protein sequence ID" value="GGF83780.1"/>
    <property type="molecule type" value="Genomic_DNA"/>
</dbReference>
<keyword evidence="1" id="KW-1133">Transmembrane helix</keyword>
<reference evidence="2" key="1">
    <citation type="journal article" date="2014" name="Int. J. Syst. Evol. Microbiol.">
        <title>Complete genome sequence of Corynebacterium casei LMG S-19264T (=DSM 44701T), isolated from a smear-ripened cheese.</title>
        <authorList>
            <consortium name="US DOE Joint Genome Institute (JGI-PGF)"/>
            <person name="Walter F."/>
            <person name="Albersmeier A."/>
            <person name="Kalinowski J."/>
            <person name="Ruckert C."/>
        </authorList>
    </citation>
    <scope>NUCLEOTIDE SEQUENCE</scope>
    <source>
        <strain evidence="2">CCM 7897</strain>
    </source>
</reference>
<keyword evidence="1" id="KW-0472">Membrane</keyword>
<accession>A0A917CDE6</accession>
<keyword evidence="1" id="KW-0812">Transmembrane</keyword>
<protein>
    <submittedName>
        <fullName evidence="2">Uncharacterized protein</fullName>
    </submittedName>
</protein>
<sequence>MKDGLRTAVMCFLAVLVGLGLGFALAATFWGRLVGSINSESLSNWLGFTGAVIGALATVTAGALAYVGVLYSHAASTRDGAIHRITGYLATIRNLYSRWLEMKDTPDSDPDRLMKIHTLHGELQRPEITVALYDSILQEDQVAIFVFCNTLRVALTDGHPHQQNAAEIALYIFDDVTRALTIRKRLLEEGNPLHKVQNTKFLKPEPYIKALSSGEKSELAARKAWVSHAPAQDDDTLPDQVVASAERVIKAGM</sequence>
<evidence type="ECO:0000256" key="1">
    <source>
        <dbReference type="SAM" id="Phobius"/>
    </source>
</evidence>
<proteinExistence type="predicted"/>
<reference evidence="2" key="2">
    <citation type="submission" date="2020-09" db="EMBL/GenBank/DDBJ databases">
        <authorList>
            <person name="Sun Q."/>
            <person name="Sedlacek I."/>
        </authorList>
    </citation>
    <scope>NUCLEOTIDE SEQUENCE</scope>
    <source>
        <strain evidence="2">CCM 7897</strain>
    </source>
</reference>
<keyword evidence="3" id="KW-1185">Reference proteome</keyword>
<evidence type="ECO:0000313" key="3">
    <source>
        <dbReference type="Proteomes" id="UP000606044"/>
    </source>
</evidence>
<dbReference type="Proteomes" id="UP000606044">
    <property type="component" value="Unassembled WGS sequence"/>
</dbReference>
<evidence type="ECO:0000313" key="2">
    <source>
        <dbReference type="EMBL" id="GGF83780.1"/>
    </source>
</evidence>
<gene>
    <name evidence="2" type="ORF">GCM10007301_49750</name>
</gene>
<dbReference type="AlphaFoldDB" id="A0A917CDE6"/>
<name>A0A917CDE6_9HYPH</name>